<dbReference type="Pfam" id="PF09339">
    <property type="entry name" value="HTH_IclR"/>
    <property type="match status" value="1"/>
</dbReference>
<comment type="caution">
    <text evidence="6">The sequence shown here is derived from an EMBL/GenBank/DDBJ whole genome shotgun (WGS) entry which is preliminary data.</text>
</comment>
<dbReference type="PROSITE" id="PS51077">
    <property type="entry name" value="HTH_ICLR"/>
    <property type="match status" value="1"/>
</dbReference>
<dbReference type="RefSeq" id="WP_186906754.1">
    <property type="nucleotide sequence ID" value="NZ_JACOPP010000003.1"/>
</dbReference>
<keyword evidence="1" id="KW-0805">Transcription regulation</keyword>
<reference evidence="6" key="1">
    <citation type="submission" date="2020-08" db="EMBL/GenBank/DDBJ databases">
        <title>Genome public.</title>
        <authorList>
            <person name="Liu C."/>
            <person name="Sun Q."/>
        </authorList>
    </citation>
    <scope>NUCLEOTIDE SEQUENCE</scope>
    <source>
        <strain evidence="6">NSJ-51</strain>
    </source>
</reference>
<evidence type="ECO:0000256" key="2">
    <source>
        <dbReference type="ARBA" id="ARBA00023125"/>
    </source>
</evidence>
<evidence type="ECO:0000313" key="6">
    <source>
        <dbReference type="EMBL" id="MBC5732856.1"/>
    </source>
</evidence>
<evidence type="ECO:0000259" key="5">
    <source>
        <dbReference type="PROSITE" id="PS51078"/>
    </source>
</evidence>
<keyword evidence="3" id="KW-0804">Transcription</keyword>
<dbReference type="Gene3D" id="1.10.10.10">
    <property type="entry name" value="Winged helix-like DNA-binding domain superfamily/Winged helix DNA-binding domain"/>
    <property type="match status" value="1"/>
</dbReference>
<dbReference type="EMBL" id="JACOPP010000003">
    <property type="protein sequence ID" value="MBC5732856.1"/>
    <property type="molecule type" value="Genomic_DNA"/>
</dbReference>
<dbReference type="InterPro" id="IPR014757">
    <property type="entry name" value="Tscrpt_reg_IclR_C"/>
</dbReference>
<protein>
    <submittedName>
        <fullName evidence="6">IclR family transcriptional regulator</fullName>
    </submittedName>
</protein>
<feature type="domain" description="HTH iclR-type" evidence="4">
    <location>
        <begin position="6"/>
        <end position="67"/>
    </location>
</feature>
<dbReference type="Pfam" id="PF01614">
    <property type="entry name" value="IclR_C"/>
    <property type="match status" value="1"/>
</dbReference>
<dbReference type="PROSITE" id="PS51078">
    <property type="entry name" value="ICLR_ED"/>
    <property type="match status" value="1"/>
</dbReference>
<dbReference type="InterPro" id="IPR050707">
    <property type="entry name" value="HTH_MetabolicPath_Reg"/>
</dbReference>
<dbReference type="InterPro" id="IPR036390">
    <property type="entry name" value="WH_DNA-bd_sf"/>
</dbReference>
<evidence type="ECO:0000313" key="7">
    <source>
        <dbReference type="Proteomes" id="UP000661435"/>
    </source>
</evidence>
<dbReference type="Proteomes" id="UP000661435">
    <property type="component" value="Unassembled WGS sequence"/>
</dbReference>
<dbReference type="PANTHER" id="PTHR30136">
    <property type="entry name" value="HELIX-TURN-HELIX TRANSCRIPTIONAL REGULATOR, ICLR FAMILY"/>
    <property type="match status" value="1"/>
</dbReference>
<proteinExistence type="predicted"/>
<keyword evidence="2" id="KW-0238">DNA-binding</keyword>
<dbReference type="GO" id="GO:0003700">
    <property type="term" value="F:DNA-binding transcription factor activity"/>
    <property type="evidence" value="ECO:0007669"/>
    <property type="project" value="TreeGrafter"/>
</dbReference>
<accession>A0A8J6J591</accession>
<dbReference type="GO" id="GO:0045892">
    <property type="term" value="P:negative regulation of DNA-templated transcription"/>
    <property type="evidence" value="ECO:0007669"/>
    <property type="project" value="TreeGrafter"/>
</dbReference>
<dbReference type="SMART" id="SM00346">
    <property type="entry name" value="HTH_ICLR"/>
    <property type="match status" value="1"/>
</dbReference>
<sequence length="248" mass="28173">MAASNESTLQRTFSVVEYLSREKRKVPLQELAGALCLTSAAAHRLLNGLMELGYVDQDENKRYYLTYKVYKVAGKSLNRDNFLQDMIPYMNYFAMRYGCEVGLTVFADDTIIHVLNVGRNINLGKDCLRPGQVFPLYCSAPGKAFLAQMAPDALSRWIEESALLPHTIRTIIDKQQLYQEIRRTRDQGYGVSEGELYDIVYAVAFPIHDQSGAAIGTFNFRMLPETYQENMCSTFTEDVQRALENFGL</sequence>
<name>A0A8J6J591_9FIRM</name>
<evidence type="ECO:0000259" key="4">
    <source>
        <dbReference type="PROSITE" id="PS51077"/>
    </source>
</evidence>
<dbReference type="InterPro" id="IPR005471">
    <property type="entry name" value="Tscrpt_reg_IclR_N"/>
</dbReference>
<gene>
    <name evidence="6" type="ORF">H8S57_03815</name>
</gene>
<dbReference type="InterPro" id="IPR036388">
    <property type="entry name" value="WH-like_DNA-bd_sf"/>
</dbReference>
<evidence type="ECO:0000256" key="3">
    <source>
        <dbReference type="ARBA" id="ARBA00023163"/>
    </source>
</evidence>
<keyword evidence="7" id="KW-1185">Reference proteome</keyword>
<evidence type="ECO:0000256" key="1">
    <source>
        <dbReference type="ARBA" id="ARBA00023015"/>
    </source>
</evidence>
<dbReference type="GO" id="GO:0003677">
    <property type="term" value="F:DNA binding"/>
    <property type="evidence" value="ECO:0007669"/>
    <property type="project" value="UniProtKB-KW"/>
</dbReference>
<dbReference type="Gene3D" id="3.30.450.40">
    <property type="match status" value="1"/>
</dbReference>
<dbReference type="PANTHER" id="PTHR30136:SF24">
    <property type="entry name" value="HTH-TYPE TRANSCRIPTIONAL REPRESSOR ALLR"/>
    <property type="match status" value="1"/>
</dbReference>
<organism evidence="6 7">
    <name type="scientific">Lawsonibacter hominis</name>
    <dbReference type="NCBI Taxonomy" id="2763053"/>
    <lineage>
        <taxon>Bacteria</taxon>
        <taxon>Bacillati</taxon>
        <taxon>Bacillota</taxon>
        <taxon>Clostridia</taxon>
        <taxon>Eubacteriales</taxon>
        <taxon>Oscillospiraceae</taxon>
        <taxon>Lawsonibacter</taxon>
    </lineage>
</organism>
<dbReference type="SUPFAM" id="SSF46785">
    <property type="entry name" value="Winged helix' DNA-binding domain"/>
    <property type="match status" value="1"/>
</dbReference>
<dbReference type="SUPFAM" id="SSF55781">
    <property type="entry name" value="GAF domain-like"/>
    <property type="match status" value="1"/>
</dbReference>
<dbReference type="InterPro" id="IPR029016">
    <property type="entry name" value="GAF-like_dom_sf"/>
</dbReference>
<feature type="domain" description="IclR-ED" evidence="5">
    <location>
        <begin position="68"/>
        <end position="248"/>
    </location>
</feature>
<dbReference type="AlphaFoldDB" id="A0A8J6J591"/>